<gene>
    <name evidence="1" type="ORF">CI1B_23460</name>
</gene>
<organism evidence="1 2">
    <name type="scientific">Bradyrhizobium ivorense</name>
    <dbReference type="NCBI Taxonomy" id="2511166"/>
    <lineage>
        <taxon>Bacteria</taxon>
        <taxon>Pseudomonadati</taxon>
        <taxon>Pseudomonadota</taxon>
        <taxon>Alphaproteobacteria</taxon>
        <taxon>Hyphomicrobiales</taxon>
        <taxon>Nitrobacteraceae</taxon>
        <taxon>Bradyrhizobium</taxon>
    </lineage>
</organism>
<reference evidence="1" key="1">
    <citation type="submission" date="2019-02" db="EMBL/GenBank/DDBJ databases">
        <authorList>
            <person name="Pothier F.J."/>
        </authorList>
    </citation>
    <scope>NUCLEOTIDE SEQUENCE</scope>
    <source>
        <strain evidence="1">CI-1B</strain>
    </source>
</reference>
<evidence type="ECO:0000313" key="2">
    <source>
        <dbReference type="Proteomes" id="UP000328092"/>
    </source>
</evidence>
<dbReference type="RefSeq" id="WP_244626474.1">
    <property type="nucleotide sequence ID" value="NZ_CAADFC020000008.1"/>
</dbReference>
<name>A0A508T4V4_9BRAD</name>
<comment type="caution">
    <text evidence="1">The sequence shown here is derived from an EMBL/GenBank/DDBJ whole genome shotgun (WGS) entry which is preliminary data.</text>
</comment>
<dbReference type="AlphaFoldDB" id="A0A508T4V4"/>
<proteinExistence type="predicted"/>
<dbReference type="EMBL" id="CAADFC020000008">
    <property type="protein sequence ID" value="VIO68764.1"/>
    <property type="molecule type" value="Genomic_DNA"/>
</dbReference>
<dbReference type="Proteomes" id="UP000328092">
    <property type="component" value="Unassembled WGS sequence"/>
</dbReference>
<keyword evidence="2" id="KW-1185">Reference proteome</keyword>
<accession>A0A508T4V4</accession>
<protein>
    <submittedName>
        <fullName evidence="1">Uncharacterized protein</fullName>
    </submittedName>
</protein>
<evidence type="ECO:0000313" key="1">
    <source>
        <dbReference type="EMBL" id="VIO68764.1"/>
    </source>
</evidence>
<sequence length="296" mass="33832">MDNAKKRPKGPDIGLHQARRLCQLDDAERLAFIAEGLPVILRSAQGFWAAAEKLQAHSREAKVLENYADEEAAKILILVDAVRCPPKLIASRLNKIVGWFYNHLARLIYAEAVSWKPTHLAELREYVDQQRHGHYLEGHAGEYIAPNWAIYQRESLLYADVEAYQDGTLEWSAPRDPPYGHFGSFRPRALLVAEAMEQVGMFTTAGLKAVSEIWGSLEYREKEDHHDGRKLTEQLLTRLHDEGLILDTAKAEHAGTLYNEWQIPMYNLEFSLIPVSLEELEAEQEREFWSMAGDPR</sequence>